<evidence type="ECO:0000259" key="2">
    <source>
        <dbReference type="Pfam" id="PF00144"/>
    </source>
</evidence>
<protein>
    <submittedName>
        <fullName evidence="4">CubicO group peptidase (Beta-lactamase class C family)</fullName>
    </submittedName>
</protein>
<dbReference type="PANTHER" id="PTHR46825:SF15">
    <property type="entry name" value="BETA-LACTAMASE-RELATED DOMAIN-CONTAINING PROTEIN"/>
    <property type="match status" value="1"/>
</dbReference>
<comment type="caution">
    <text evidence="4">The sequence shown here is derived from an EMBL/GenBank/DDBJ whole genome shotgun (WGS) entry which is preliminary data.</text>
</comment>
<name>A0A7W6NYT0_9SPHN</name>
<dbReference type="InterPro" id="IPR001466">
    <property type="entry name" value="Beta-lactam-related"/>
</dbReference>
<dbReference type="RefSeq" id="WP_184000345.1">
    <property type="nucleotide sequence ID" value="NZ_JACIEH010000004.1"/>
</dbReference>
<reference evidence="4 5" key="1">
    <citation type="submission" date="2020-08" db="EMBL/GenBank/DDBJ databases">
        <title>Genomic Encyclopedia of Type Strains, Phase IV (KMG-IV): sequencing the most valuable type-strain genomes for metagenomic binning, comparative biology and taxonomic classification.</title>
        <authorList>
            <person name="Goeker M."/>
        </authorList>
    </citation>
    <scope>NUCLEOTIDE SEQUENCE [LARGE SCALE GENOMIC DNA]</scope>
    <source>
        <strain evidence="4 5">DSM 101806</strain>
    </source>
</reference>
<dbReference type="InterPro" id="IPR006311">
    <property type="entry name" value="TAT_signal"/>
</dbReference>
<dbReference type="InterPro" id="IPR012338">
    <property type="entry name" value="Beta-lactam/transpept-like"/>
</dbReference>
<gene>
    <name evidence="4" type="ORF">GGR46_004591</name>
</gene>
<dbReference type="SUPFAM" id="SSF56601">
    <property type="entry name" value="beta-lactamase/transpeptidase-like"/>
    <property type="match status" value="1"/>
</dbReference>
<dbReference type="Proteomes" id="UP000557392">
    <property type="component" value="Unassembled WGS sequence"/>
</dbReference>
<evidence type="ECO:0000313" key="5">
    <source>
        <dbReference type="Proteomes" id="UP000557392"/>
    </source>
</evidence>
<dbReference type="PANTHER" id="PTHR46825">
    <property type="entry name" value="D-ALANYL-D-ALANINE-CARBOXYPEPTIDASE/ENDOPEPTIDASE AMPH"/>
    <property type="match status" value="1"/>
</dbReference>
<dbReference type="AlphaFoldDB" id="A0A7W6NYT0"/>
<proteinExistence type="predicted"/>
<dbReference type="InterPro" id="IPR021860">
    <property type="entry name" value="Peptidase_S12_Pab87-rel_C"/>
</dbReference>
<evidence type="ECO:0000259" key="3">
    <source>
        <dbReference type="Pfam" id="PF11954"/>
    </source>
</evidence>
<keyword evidence="5" id="KW-1185">Reference proteome</keyword>
<dbReference type="Pfam" id="PF11954">
    <property type="entry name" value="DUF3471"/>
    <property type="match status" value="1"/>
</dbReference>
<feature type="chain" id="PRO_5030508203" evidence="1">
    <location>
        <begin position="31"/>
        <end position="528"/>
    </location>
</feature>
<dbReference type="EMBL" id="JACIEH010000004">
    <property type="protein sequence ID" value="MBB4101002.1"/>
    <property type="molecule type" value="Genomic_DNA"/>
</dbReference>
<dbReference type="Gene3D" id="2.40.128.600">
    <property type="match status" value="1"/>
</dbReference>
<feature type="domain" description="Peptidase S12 Pab87-related C-terminal" evidence="3">
    <location>
        <begin position="424"/>
        <end position="524"/>
    </location>
</feature>
<dbReference type="Gene3D" id="3.40.710.10">
    <property type="entry name" value="DD-peptidase/beta-lactamase superfamily"/>
    <property type="match status" value="1"/>
</dbReference>
<feature type="signal peptide" evidence="1">
    <location>
        <begin position="1"/>
        <end position="30"/>
    </location>
</feature>
<feature type="domain" description="Beta-lactamase-related" evidence="2">
    <location>
        <begin position="39"/>
        <end position="389"/>
    </location>
</feature>
<accession>A0A7W6NYT0</accession>
<evidence type="ECO:0000313" key="4">
    <source>
        <dbReference type="EMBL" id="MBB4101002.1"/>
    </source>
</evidence>
<organism evidence="4 5">
    <name type="scientific">Sphingomonas kyeonggiensis</name>
    <dbReference type="NCBI Taxonomy" id="1268553"/>
    <lineage>
        <taxon>Bacteria</taxon>
        <taxon>Pseudomonadati</taxon>
        <taxon>Pseudomonadota</taxon>
        <taxon>Alphaproteobacteria</taxon>
        <taxon>Sphingomonadales</taxon>
        <taxon>Sphingomonadaceae</taxon>
        <taxon>Sphingomonas</taxon>
    </lineage>
</organism>
<dbReference type="InterPro" id="IPR050491">
    <property type="entry name" value="AmpC-like"/>
</dbReference>
<dbReference type="PROSITE" id="PS51318">
    <property type="entry name" value="TAT"/>
    <property type="match status" value="1"/>
</dbReference>
<sequence>MSGFTIDRRTALALSLGGASALAFPRLALAAALDEAAIDAIVQPFLSAFETPGIAVAVVRPGLPAFTKGYGVRTLGKPAPVDAHTRFGIASHSKAFTAAALALLVDEGKLGWEDPVVKHLPEFRMSDPAVTQMMTVRDLLVHRSGLPLGAGDLMFFPAGLHVAADALKALPHLKPARGFRAGYDYDNILYIVAGLLIERVSGTPWDRFVETRIFAPLGMADAVGSRMSLKTDNVAGRHARLGPPVRGIGKQEVIQPDEGKMVDAAGGINASISDMAKWIQVQLAQGKLPDGKQLWSTAQAKEMWKPQTITASSDGPTAENPARPVLAAYALGWFVQDYRGMRMIQHSGGLSGQVTYTGLLPSRGIGVSVLSNVEEGVSAAIRNAILDRLIDAPAFDWVASYRTRQKAAQDEALASVEGGVDKAPAGDPSLPLAGYAGRYRDPWYGDVVVTTKSGKLWIDFTPTPVFKSVLEPWGPDTFRTRFAKDAGEDAIVRFQVKDGKVTGVTMEALSPLADFSYDYQHLAFVPVP</sequence>
<evidence type="ECO:0000256" key="1">
    <source>
        <dbReference type="SAM" id="SignalP"/>
    </source>
</evidence>
<dbReference type="Pfam" id="PF00144">
    <property type="entry name" value="Beta-lactamase"/>
    <property type="match status" value="1"/>
</dbReference>
<keyword evidence="1" id="KW-0732">Signal</keyword>